<feature type="compositionally biased region" description="Acidic residues" evidence="1">
    <location>
        <begin position="669"/>
        <end position="694"/>
    </location>
</feature>
<dbReference type="Pfam" id="PF05699">
    <property type="entry name" value="Dimer_Tnp_hAT"/>
    <property type="match status" value="1"/>
</dbReference>
<dbReference type="InterPro" id="IPR008906">
    <property type="entry name" value="HATC_C_dom"/>
</dbReference>
<dbReference type="SUPFAM" id="SSF53098">
    <property type="entry name" value="Ribonuclease H-like"/>
    <property type="match status" value="1"/>
</dbReference>
<dbReference type="Proteomes" id="UP000752171">
    <property type="component" value="Unassembled WGS sequence"/>
</dbReference>
<gene>
    <name evidence="4" type="ORF">AMEX_G27308</name>
</gene>
<evidence type="ECO:0000259" key="2">
    <source>
        <dbReference type="Pfam" id="PF05699"/>
    </source>
</evidence>
<evidence type="ECO:0000259" key="3">
    <source>
        <dbReference type="Pfam" id="PF25431"/>
    </source>
</evidence>
<dbReference type="EMBL" id="JAICCE010000025">
    <property type="protein sequence ID" value="KAG9259764.1"/>
    <property type="molecule type" value="Genomic_DNA"/>
</dbReference>
<evidence type="ECO:0008006" key="6">
    <source>
        <dbReference type="Google" id="ProtNLM"/>
    </source>
</evidence>
<feature type="domain" description="HAT C-terminal dimerisation" evidence="2">
    <location>
        <begin position="571"/>
        <end position="623"/>
    </location>
</feature>
<evidence type="ECO:0000313" key="5">
    <source>
        <dbReference type="Proteomes" id="UP000752171"/>
    </source>
</evidence>
<dbReference type="InterPro" id="IPR012337">
    <property type="entry name" value="RNaseH-like_sf"/>
</dbReference>
<dbReference type="GO" id="GO:0046983">
    <property type="term" value="F:protein dimerization activity"/>
    <property type="evidence" value="ECO:0007669"/>
    <property type="project" value="InterPro"/>
</dbReference>
<sequence>MSKKKQTTVSSFFGVSPPTKKQQLEPEPKKRLFSEKWLQEVPWLEANDERTEMWCKICRAHPQLADKTGAFYKGSKNFNHPLFNKHEKSKEHATVAQAIANKQASREDIASRPLSRWRDKLTDQQRQALFNVFLLAFHKAKHTRPMSSFAEDIPLLKRLGVNVGTAYHSREGGTRIMQSIAHTISRELRAKLQAAQFWGLLFDGSEDITKTEQEIVYIVSVSTNGEFSSDFLGLVELGADRTAQAITDGLVKRFQDACLDDWRTKLVAVCTDGAAVNVGVYNGVVPKLKGLVVIGDNLVHILCTAHTLENCAKSADRKVPYCKTFNQSVVRLLQFYLQKGGAKKTAALQKLCEENGISFVKLGKFHNIRWSAWRHEVLLKISRLLPAIKMQLATSDNPDLQHICTERFQCFLTHMVDIGNILKTTSIRFQKEKLTIGECKDELMVAIGQFKLMLDAGDHSAQTVSNAEADIDKTDLLSALIEEFETRYDSLKSCDHFLVFDPSTWPQEMQDLHSFGNTTICNILQKYEAILQLNKDITLTEWMRLKQAAKRLGASSVYDLVQIVNNPSNPDAYSNIKELVKLSLALPLSSAACERGFSHLNIIKNKYRSRLSHARLSAHMHIHLSKETTETFNPKPAVDLWMETANRRLNQGQGSTSTAAASSSATQDAEAEDNECDTEEDNGGDSAVDSEEDF</sequence>
<dbReference type="InterPro" id="IPR057456">
    <property type="entry name" value="Znf_C17orf113"/>
</dbReference>
<feature type="region of interest" description="Disordered" evidence="1">
    <location>
        <begin position="650"/>
        <end position="694"/>
    </location>
</feature>
<accession>A0A8T2KK84</accession>
<comment type="caution">
    <text evidence="4">The sequence shown here is derived from an EMBL/GenBank/DDBJ whole genome shotgun (WGS) entry which is preliminary data.</text>
</comment>
<proteinExistence type="predicted"/>
<dbReference type="PANTHER" id="PTHR46880">
    <property type="entry name" value="RAS-ASSOCIATING DOMAIN-CONTAINING PROTEIN"/>
    <property type="match status" value="1"/>
</dbReference>
<dbReference type="AlphaFoldDB" id="A0A8T2KK84"/>
<feature type="compositionally biased region" description="Low complexity" evidence="1">
    <location>
        <begin position="651"/>
        <end position="668"/>
    </location>
</feature>
<feature type="domain" description="C17orf113 probable zinc finger" evidence="3">
    <location>
        <begin position="42"/>
        <end position="98"/>
    </location>
</feature>
<protein>
    <recommendedName>
        <fullName evidence="6">HAT C-terminal dimerisation domain-containing protein</fullName>
    </recommendedName>
</protein>
<organism evidence="4 5">
    <name type="scientific">Astyanax mexicanus</name>
    <name type="common">Blind cave fish</name>
    <name type="synonym">Astyanax fasciatus mexicanus</name>
    <dbReference type="NCBI Taxonomy" id="7994"/>
    <lineage>
        <taxon>Eukaryota</taxon>
        <taxon>Metazoa</taxon>
        <taxon>Chordata</taxon>
        <taxon>Craniata</taxon>
        <taxon>Vertebrata</taxon>
        <taxon>Euteleostomi</taxon>
        <taxon>Actinopterygii</taxon>
        <taxon>Neopterygii</taxon>
        <taxon>Teleostei</taxon>
        <taxon>Ostariophysi</taxon>
        <taxon>Characiformes</taxon>
        <taxon>Characoidei</taxon>
        <taxon>Acestrorhamphidae</taxon>
        <taxon>Acestrorhamphinae</taxon>
        <taxon>Astyanax</taxon>
    </lineage>
</organism>
<evidence type="ECO:0000256" key="1">
    <source>
        <dbReference type="SAM" id="MobiDB-lite"/>
    </source>
</evidence>
<dbReference type="PANTHER" id="PTHR46880:SF5">
    <property type="entry name" value="DUF4371 DOMAIN-CONTAINING PROTEIN"/>
    <property type="match status" value="1"/>
</dbReference>
<reference evidence="4 5" key="1">
    <citation type="submission" date="2021-07" db="EMBL/GenBank/DDBJ databases">
        <authorList>
            <person name="Imarazene B."/>
            <person name="Zahm M."/>
            <person name="Klopp C."/>
            <person name="Cabau C."/>
            <person name="Beille S."/>
            <person name="Jouanno E."/>
            <person name="Castinel A."/>
            <person name="Lluch J."/>
            <person name="Gil L."/>
            <person name="Kuchtly C."/>
            <person name="Lopez Roques C."/>
            <person name="Donnadieu C."/>
            <person name="Parrinello H."/>
            <person name="Journot L."/>
            <person name="Du K."/>
            <person name="Schartl M."/>
            <person name="Retaux S."/>
            <person name="Guiguen Y."/>
        </authorList>
    </citation>
    <scope>NUCLEOTIDE SEQUENCE [LARGE SCALE GENOMIC DNA]</scope>
    <source>
        <strain evidence="4">Pach_M1</strain>
        <tissue evidence="4">Testis</tissue>
    </source>
</reference>
<dbReference type="Pfam" id="PF25431">
    <property type="entry name" value="zf-C17orf113"/>
    <property type="match status" value="1"/>
</dbReference>
<evidence type="ECO:0000313" key="4">
    <source>
        <dbReference type="EMBL" id="KAG9259764.1"/>
    </source>
</evidence>
<feature type="region of interest" description="Disordered" evidence="1">
    <location>
        <begin position="1"/>
        <end position="28"/>
    </location>
</feature>
<name>A0A8T2KK84_ASTMX</name>